<dbReference type="AlphaFoldDB" id="D5QB45"/>
<dbReference type="InterPro" id="IPR007167">
    <property type="entry name" value="Fe-transptr_FeoA-like"/>
</dbReference>
<dbReference type="InterPro" id="IPR008988">
    <property type="entry name" value="Transcriptional_repressor_C"/>
</dbReference>
<gene>
    <name evidence="4" type="ORF">GXY_01681</name>
</gene>
<proteinExistence type="predicted"/>
<dbReference type="SUPFAM" id="SSF50037">
    <property type="entry name" value="C-terminal domain of transcriptional repressors"/>
    <property type="match status" value="1"/>
</dbReference>
<dbReference type="InterPro" id="IPR038157">
    <property type="entry name" value="FeoA_core_dom"/>
</dbReference>
<dbReference type="EMBL" id="ADTV01000004">
    <property type="protein sequence ID" value="EFG85531.1"/>
    <property type="molecule type" value="Genomic_DNA"/>
</dbReference>
<organism evidence="4 5">
    <name type="scientific">Novacetimonas hansenii ATCC 23769</name>
    <dbReference type="NCBI Taxonomy" id="714995"/>
    <lineage>
        <taxon>Bacteria</taxon>
        <taxon>Pseudomonadati</taxon>
        <taxon>Pseudomonadota</taxon>
        <taxon>Alphaproteobacteria</taxon>
        <taxon>Acetobacterales</taxon>
        <taxon>Acetobacteraceae</taxon>
        <taxon>Novacetimonas</taxon>
    </lineage>
</organism>
<accession>D5QB45</accession>
<dbReference type="GO" id="GO:0046914">
    <property type="term" value="F:transition metal ion binding"/>
    <property type="evidence" value="ECO:0007669"/>
    <property type="project" value="InterPro"/>
</dbReference>
<protein>
    <submittedName>
        <fullName evidence="4">FeoA family protein</fullName>
    </submittedName>
</protein>
<evidence type="ECO:0000259" key="3">
    <source>
        <dbReference type="SMART" id="SM00899"/>
    </source>
</evidence>
<reference evidence="4 5" key="1">
    <citation type="journal article" date="2010" name="J. Bacteriol.">
        <title>Genome sequence of a cellulose-producing bacterium, Gluconacetobacter hansenii ATCC 23769.</title>
        <authorList>
            <person name="Iyer P.R."/>
            <person name="Geib S.M."/>
            <person name="Catchmark J."/>
            <person name="Kao T.H."/>
            <person name="Tien M."/>
        </authorList>
    </citation>
    <scope>NUCLEOTIDE SEQUENCE [LARGE SCALE GENOMIC DNA]</scope>
    <source>
        <strain evidence="4 5">ATCC 23769</strain>
    </source>
</reference>
<evidence type="ECO:0000313" key="5">
    <source>
        <dbReference type="Proteomes" id="UP000006468"/>
    </source>
</evidence>
<evidence type="ECO:0000256" key="2">
    <source>
        <dbReference type="SAM" id="MobiDB-lite"/>
    </source>
</evidence>
<evidence type="ECO:0000256" key="1">
    <source>
        <dbReference type="ARBA" id="ARBA00023004"/>
    </source>
</evidence>
<dbReference type="PANTHER" id="PTHR42954:SF2">
    <property type="entry name" value="FE(2+) TRANSPORT PROTEIN A"/>
    <property type="match status" value="1"/>
</dbReference>
<keyword evidence="1" id="KW-0408">Iron</keyword>
<dbReference type="SMART" id="SM00899">
    <property type="entry name" value="FeoA"/>
    <property type="match status" value="1"/>
</dbReference>
<dbReference type="HOGENOM" id="CLU_1667089_0_0_5"/>
<dbReference type="PANTHER" id="PTHR42954">
    <property type="entry name" value="FE(2+) TRANSPORT PROTEIN A"/>
    <property type="match status" value="1"/>
</dbReference>
<feature type="region of interest" description="Disordered" evidence="2">
    <location>
        <begin position="1"/>
        <end position="37"/>
    </location>
</feature>
<dbReference type="Proteomes" id="UP000006468">
    <property type="component" value="Chromosome"/>
</dbReference>
<evidence type="ECO:0000313" key="4">
    <source>
        <dbReference type="EMBL" id="EFG85531.1"/>
    </source>
</evidence>
<dbReference type="Pfam" id="PF04023">
    <property type="entry name" value="FeoA"/>
    <property type="match status" value="1"/>
</dbReference>
<dbReference type="InterPro" id="IPR052713">
    <property type="entry name" value="FeoA"/>
</dbReference>
<name>D5QB45_NOVHA</name>
<dbReference type="Gene3D" id="2.30.30.90">
    <property type="match status" value="1"/>
</dbReference>
<feature type="compositionally biased region" description="Basic residues" evidence="2">
    <location>
        <begin position="12"/>
        <end position="27"/>
    </location>
</feature>
<sequence>MGPQPPAYPRGHSGRHSGRHSGNRFRAGRPSGQGFLKQPLQPVRFRATCPDLFHFGRAMPYGRVCEIQMRLSELPRGVEAIIERVEDARHPDPVARRLRELGFVPDEAVRIVATAPMGGDPIAVRIGFTRFALRREEAARVIVRTDLSRPYPQARPHP</sequence>
<comment type="caution">
    <text evidence="4">The sequence shown here is derived from an EMBL/GenBank/DDBJ whole genome shotgun (WGS) entry which is preliminary data.</text>
</comment>
<feature type="domain" description="Ferrous iron transporter FeoA-like" evidence="3">
    <location>
        <begin position="69"/>
        <end position="145"/>
    </location>
</feature>